<dbReference type="PANTHER" id="PTHR35604">
    <property type="entry name" value="TRANSPOSASE INSH FOR INSERTION SEQUENCE ELEMENT IS5A-RELATED"/>
    <property type="match status" value="1"/>
</dbReference>
<comment type="caution">
    <text evidence="2">The sequence shown here is derived from an EMBL/GenBank/DDBJ whole genome shotgun (WGS) entry which is preliminary data.</text>
</comment>
<gene>
    <name evidence="2" type="ORF">H9864_03890</name>
</gene>
<feature type="domain" description="Transposase InsH N-terminal" evidence="1">
    <location>
        <begin position="26"/>
        <end position="120"/>
    </location>
</feature>
<dbReference type="PANTHER" id="PTHR35604:SF2">
    <property type="entry name" value="TRANSPOSASE INSH FOR INSERTION SEQUENCE ELEMENT IS5A-RELATED"/>
    <property type="match status" value="1"/>
</dbReference>
<evidence type="ECO:0000313" key="3">
    <source>
        <dbReference type="Proteomes" id="UP000824178"/>
    </source>
</evidence>
<sequence length="191" mass="21853">MNKKRRGWPIMAQMTFSDLEYSRRKKKTRREIFLEKMNELVPWAEWVAAVEPFYPRGRRGRPPVGVEKMLRMYLLQNWFGFSAAALEEAVYDSYALRRFMGVDFLESGVPDATTLLKFRQLLERKGLHLEFEAELRRRLAEAGQMLKPGVAMDPLLIRGTGALAGSEPDGAAEDELLPLEKLAAGVPPEKR</sequence>
<name>A0A9E2KK03_9FIRM</name>
<evidence type="ECO:0000259" key="1">
    <source>
        <dbReference type="Pfam" id="PF05598"/>
    </source>
</evidence>
<reference evidence="2" key="2">
    <citation type="submission" date="2021-04" db="EMBL/GenBank/DDBJ databases">
        <authorList>
            <person name="Gilroy R."/>
        </authorList>
    </citation>
    <scope>NUCLEOTIDE SEQUENCE</scope>
    <source>
        <strain evidence="2">742</strain>
    </source>
</reference>
<organism evidence="2 3">
    <name type="scientific">Candidatus Faecalibacterium intestinavium</name>
    <dbReference type="NCBI Taxonomy" id="2838580"/>
    <lineage>
        <taxon>Bacteria</taxon>
        <taxon>Bacillati</taxon>
        <taxon>Bacillota</taxon>
        <taxon>Clostridia</taxon>
        <taxon>Eubacteriales</taxon>
        <taxon>Oscillospiraceae</taxon>
        <taxon>Faecalibacterium</taxon>
    </lineage>
</organism>
<accession>A0A9E2KK03</accession>
<reference evidence="2" key="1">
    <citation type="journal article" date="2021" name="PeerJ">
        <title>Extensive microbial diversity within the chicken gut microbiome revealed by metagenomics and culture.</title>
        <authorList>
            <person name="Gilroy R."/>
            <person name="Ravi A."/>
            <person name="Getino M."/>
            <person name="Pursley I."/>
            <person name="Horton D.L."/>
            <person name="Alikhan N.F."/>
            <person name="Baker D."/>
            <person name="Gharbi K."/>
            <person name="Hall N."/>
            <person name="Watson M."/>
            <person name="Adriaenssens E.M."/>
            <person name="Foster-Nyarko E."/>
            <person name="Jarju S."/>
            <person name="Secka A."/>
            <person name="Antonio M."/>
            <person name="Oren A."/>
            <person name="Chaudhuri R.R."/>
            <person name="La Ragione R."/>
            <person name="Hildebrand F."/>
            <person name="Pallen M.J."/>
        </authorList>
    </citation>
    <scope>NUCLEOTIDE SEQUENCE</scope>
    <source>
        <strain evidence="2">742</strain>
    </source>
</reference>
<dbReference type="Proteomes" id="UP000824178">
    <property type="component" value="Unassembled WGS sequence"/>
</dbReference>
<dbReference type="EMBL" id="JAHLFH010000078">
    <property type="protein sequence ID" value="MBU3819500.1"/>
    <property type="molecule type" value="Genomic_DNA"/>
</dbReference>
<evidence type="ECO:0000313" key="2">
    <source>
        <dbReference type="EMBL" id="MBU3819500.1"/>
    </source>
</evidence>
<dbReference type="AlphaFoldDB" id="A0A9E2KK03"/>
<dbReference type="Pfam" id="PF05598">
    <property type="entry name" value="DUF772"/>
    <property type="match status" value="1"/>
</dbReference>
<protein>
    <submittedName>
        <fullName evidence="2">Transposase</fullName>
    </submittedName>
</protein>
<dbReference type="InterPro" id="IPR008490">
    <property type="entry name" value="Transposase_InsH_N"/>
</dbReference>
<proteinExistence type="predicted"/>